<feature type="transmembrane region" description="Helical" evidence="7">
    <location>
        <begin position="165"/>
        <end position="186"/>
    </location>
</feature>
<dbReference type="InterPro" id="IPR047135">
    <property type="entry name" value="YsiQ"/>
</dbReference>
<keyword evidence="5 7" id="KW-1133">Transmembrane helix</keyword>
<evidence type="ECO:0000256" key="7">
    <source>
        <dbReference type="SAM" id="Phobius"/>
    </source>
</evidence>
<dbReference type="Proteomes" id="UP000182360">
    <property type="component" value="Unassembled WGS sequence"/>
</dbReference>
<dbReference type="CDD" id="cd13134">
    <property type="entry name" value="MATE_like_8"/>
    <property type="match status" value="1"/>
</dbReference>
<dbReference type="STRING" id="163.SAMN04487775_10697"/>
<keyword evidence="6 7" id="KW-0472">Membrane</keyword>
<feature type="transmembrane region" description="Helical" evidence="7">
    <location>
        <begin position="397"/>
        <end position="420"/>
    </location>
</feature>
<dbReference type="Pfam" id="PF01554">
    <property type="entry name" value="MatE"/>
    <property type="match status" value="2"/>
</dbReference>
<dbReference type="InterPro" id="IPR048279">
    <property type="entry name" value="MdtK-like"/>
</dbReference>
<dbReference type="PIRSF" id="PIRSF006603">
    <property type="entry name" value="DinF"/>
    <property type="match status" value="1"/>
</dbReference>
<keyword evidence="9" id="KW-1185">Reference proteome</keyword>
<evidence type="ECO:0000256" key="3">
    <source>
        <dbReference type="ARBA" id="ARBA00022475"/>
    </source>
</evidence>
<dbReference type="GO" id="GO:0042910">
    <property type="term" value="F:xenobiotic transmembrane transporter activity"/>
    <property type="evidence" value="ECO:0007669"/>
    <property type="project" value="InterPro"/>
</dbReference>
<evidence type="ECO:0000313" key="8">
    <source>
        <dbReference type="EMBL" id="SEP99367.1"/>
    </source>
</evidence>
<dbReference type="PANTHER" id="PTHR42925:SF1">
    <property type="entry name" value="VIRULENCE FACTOR MVIN"/>
    <property type="match status" value="1"/>
</dbReference>
<dbReference type="GO" id="GO:0015297">
    <property type="term" value="F:antiporter activity"/>
    <property type="evidence" value="ECO:0007669"/>
    <property type="project" value="InterPro"/>
</dbReference>
<evidence type="ECO:0000256" key="1">
    <source>
        <dbReference type="ARBA" id="ARBA00004651"/>
    </source>
</evidence>
<dbReference type="EMBL" id="FOFU01000002">
    <property type="protein sequence ID" value="SEP99367.1"/>
    <property type="molecule type" value="Genomic_DNA"/>
</dbReference>
<dbReference type="OrthoDB" id="62420at2"/>
<feature type="transmembrane region" description="Helical" evidence="7">
    <location>
        <begin position="192"/>
        <end position="215"/>
    </location>
</feature>
<feature type="transmembrane region" description="Helical" evidence="7">
    <location>
        <begin position="89"/>
        <end position="117"/>
    </location>
</feature>
<keyword evidence="3" id="KW-1003">Cell membrane</keyword>
<evidence type="ECO:0000256" key="2">
    <source>
        <dbReference type="ARBA" id="ARBA00022448"/>
    </source>
</evidence>
<dbReference type="AlphaFoldDB" id="A0A1H9CED6"/>
<feature type="transmembrane region" description="Helical" evidence="7">
    <location>
        <begin position="52"/>
        <end position="77"/>
    </location>
</feature>
<feature type="transmembrane region" description="Helical" evidence="7">
    <location>
        <begin position="316"/>
        <end position="337"/>
    </location>
</feature>
<evidence type="ECO:0000256" key="5">
    <source>
        <dbReference type="ARBA" id="ARBA00022989"/>
    </source>
</evidence>
<dbReference type="PANTHER" id="PTHR42925">
    <property type="entry name" value="MULTIDRUG AND TOXIN EFFLUX PROTEIN MATE FAMILY"/>
    <property type="match status" value="1"/>
</dbReference>
<evidence type="ECO:0000313" key="9">
    <source>
        <dbReference type="Proteomes" id="UP000182360"/>
    </source>
</evidence>
<feature type="transmembrane region" description="Helical" evidence="7">
    <location>
        <begin position="129"/>
        <end position="153"/>
    </location>
</feature>
<sequence length="449" mass="49596">MAQNKNRGALPMLKLTLPIAMEQFFRILVSSVDTMMLSSYSNEAVAAVGLVSQYVFFLTIIFSVIGTGCSIVLAQYLGAEKSNDELNHIAQAGAIMVFFISLLLTALVIFGTGWLLGRYQLEESVRHYAWQYFVIYGGCCCFFNAFSLLQGAILRSYGYTTEAMIVSIAANLTNVLGNALSLYGWFGLPVLGVPGVAGASGLAMVVSCILFFFFIRRRRDVIFHIHGITKVPREAFKLVLKVGVPTAGESLSYNVSQITVMAMISTLGTYAMSAQVYTMTILRFVFVAAIAIGQATQIKSGYFVGAHQNDVVYKKVFRYQLVATACSMIMIVIVNLIKNPVIGIFTKIPEVHALVSTLLLYSAYIEFGRSLNLIYIGGLKGSGDVRFPVLYGIFSNWTVQVLLSYILGIKCGLGLVGFWLGIGTDETTRGLVMLWRWKSRRWEKHRLVE</sequence>
<dbReference type="NCBIfam" id="TIGR00797">
    <property type="entry name" value="matE"/>
    <property type="match status" value="1"/>
</dbReference>
<dbReference type="RefSeq" id="WP_074641164.1">
    <property type="nucleotide sequence ID" value="NZ_FOFU01000002.1"/>
</dbReference>
<dbReference type="InterPro" id="IPR002528">
    <property type="entry name" value="MATE_fam"/>
</dbReference>
<protein>
    <submittedName>
        <fullName evidence="8">Putative efflux protein, MATE family</fullName>
    </submittedName>
</protein>
<keyword evidence="2" id="KW-0813">Transport</keyword>
<gene>
    <name evidence="8" type="ORF">SAMN04487977_102143</name>
</gene>
<proteinExistence type="predicted"/>
<keyword evidence="4 7" id="KW-0812">Transmembrane</keyword>
<evidence type="ECO:0000256" key="6">
    <source>
        <dbReference type="ARBA" id="ARBA00023136"/>
    </source>
</evidence>
<feature type="transmembrane region" description="Helical" evidence="7">
    <location>
        <begin position="276"/>
        <end position="296"/>
    </location>
</feature>
<comment type="subcellular location">
    <subcellularLocation>
        <location evidence="1">Cell membrane</location>
        <topology evidence="1">Multi-pass membrane protein</topology>
    </subcellularLocation>
</comment>
<dbReference type="GO" id="GO:0005886">
    <property type="term" value="C:plasma membrane"/>
    <property type="evidence" value="ECO:0007669"/>
    <property type="project" value="UniProtKB-SubCell"/>
</dbReference>
<accession>A0A1H9CED6</accession>
<name>A0A1H9CED6_9SPIR</name>
<reference evidence="8 9" key="1">
    <citation type="submission" date="2016-10" db="EMBL/GenBank/DDBJ databases">
        <authorList>
            <person name="de Groot N.N."/>
        </authorList>
    </citation>
    <scope>NUCLEOTIDE SEQUENCE [LARGE SCALE GENOMIC DNA]</scope>
    <source>
        <strain evidence="8 9">B25</strain>
    </source>
</reference>
<evidence type="ECO:0000256" key="4">
    <source>
        <dbReference type="ARBA" id="ARBA00022692"/>
    </source>
</evidence>
<organism evidence="8 9">
    <name type="scientific">Treponema bryantii</name>
    <dbReference type="NCBI Taxonomy" id="163"/>
    <lineage>
        <taxon>Bacteria</taxon>
        <taxon>Pseudomonadati</taxon>
        <taxon>Spirochaetota</taxon>
        <taxon>Spirochaetia</taxon>
        <taxon>Spirochaetales</taxon>
        <taxon>Treponemataceae</taxon>
        <taxon>Treponema</taxon>
    </lineage>
</organism>